<dbReference type="GO" id="GO:0044550">
    <property type="term" value="P:secondary metabolite biosynthetic process"/>
    <property type="evidence" value="ECO:0007669"/>
    <property type="project" value="TreeGrafter"/>
</dbReference>
<sequence>MVDPSAELELSDAQAGVWLAERAGYSRPGSYQWAEYLDLCGTVRTDLLTAALTRAASECEAIRVVFEETADSLPRQRVLDSAEPRVATVDFREAPDPVASARAWMAERLAAAGEELFLGAVLRLAEERQWVFLRVHHIALDGAGLALLVQRVAEIYECLREGLAVPGPGWAALAEVPSAEQAYRGSAALAEDRAWWLARLADRPEPVVIGSRAAPAAEASVRWTRVLADVEFARLRQGSERLGTRWSRVIAAATAVHVQAVTGQPDLLLSLPVSGRAADVAVPAMTANVVPLRVRVNLAGTVGGLLQEVSGQLSAIRPRQRYRGERLRRELGLPEDGRKFFGPVLNIQRFDHVLRFGSATVTVHNLQAPPSEDLSVVAYDRGDGRLRLDFDANPTTCSPTRLRELGERFEHVLWQLVEATPDTPLAGVQPTTAAERAHLIALGTGAGQVVRASTVPSAFAARVRQQPEAGAVHCPATGQRLTYRELDARATALAARLAGAGAGPGRNVALLLQRSVDLVVAVLAVLKSGAAYVPLHAEDPPPRRAAVLGDSGARLLLTDQADATAPGLRVLTVHGTGPGAACPEAGGHDLACVMFTSGSTGTPKGVAVTHANLVSLAADRWWTEGGAERVLLHSPQAFDAINLELWVPLLTGGEIVLAPPGRLDPGELSRVITTAGVTGMWLTAGLFNAIATQDPRCLAGLRQVWTGGDVVSPAAVRAVQQALPGLTVVNGYGPTETTVFATRYPSGPVTGVVPIGRPLDGARVLLLDEAMRPVPLGTTGELYLGGAGVALGYLNRPGATAERFLPDPSGPPGARVYRTGDLARWNADGQLEFAGRADGQVKLRGFRVELGEVDAALLAQPGVRQAATVLREGRLVSYVVGEVSDGLLARLGERLPPFLVPSAVVGLASLPLTRNGKLDRAALPDPTAPAPEPVRATGSAAERTLAKLFAQVLGRAEVPVDGDFFRLGGDSIRAIQLAAAAQRAGLAVSTSDVFRAPTVTALAKGLALPAARGRGLAPGDPDDPAVPLTPIMHWLRGRGAPDNGFVQSMTVRTPAGCTARQVRAVVQALVDHHGMLRLALSEVAGVWALRVLEHVTVELDRPIDLACGHVLHATWRENRLTLTAHHLCVDGVSWRILLDDLQAAWAAVRDGRAPKLPATGTPFPQWARALLQHAHHPGVLADLPRWLAPVADPPVGDRALDPSLDTEDTRQWLSLSLEADFLSQAAEAFDCSVYELLLTAFALATGPVRVELEGHGREEFADGLDLSRTVGWFTTLYPVQLDAGCHWPTDPVDLDGAVARVRETLNGLARTGFGHGLLRHLNPQTAPLLAGVPAPRYAFNYLGHFDVNGDGDWAVLPEDTVVGAATGGRLALAHAVELDAVLAQHPGGPRLVANWSWPGRLLPREKIRALAERWFEVLTALGTRARARATGALPLPPLAQGLLFHSLYDYDGADPYLVQFVFELEGALDGAGLRTALHRLLLRHPQLSAGVRQSPAGRPVQVIDPEFTVPWHDLPAHEDLEDFLTQDRQRRFDLARPPLFRAALQRRAAGRHVFVLTTHHILLDGWSMPIVVKELFGLYAGKPLPPAPAYRDFLDWLATRDPHAAEAAWRGILSTVDGPTLVGGPGRRGSASAQLRCEAALPAGLAEVAHRHGVTPNVVMQLAWAVLVGALTGRQDVVFGATVSGRPPELPGAEGIVGLLINTIPVRVGLAPARTVADALAALREQQLAVLDHQHVDLTRLQALAGQGELFDTVVVFENYPLEEEALPGLVLRNARGLDGTHYPLTLVVMPGEHGRLRLDHSADVLDAEGARRLLARLASILAQFAGRPGVSLGALDLLLPGEHEPAPAPETARRCTLPELFEAQVRARPEVVAVTCEGEHLTYRELNARANRLAHHLVARGAGPERLVALVLPRSLDLVVAVLAVLKSGAGYVPMDPDQPEERLRQVLAAVNPVLVLDQVGPLEEHPEHDLGPRADPDGVAYVIHTSGSTGVPKGVVVSHQNVVRLLDTTDSWFGFGPGDVHTLFHSYAFDVSVFELWSMLAKGGRLVVVPKHVTRSPREFLALLARERVTVLSQTPSAFYQLPPADLALRVVVFAGEALELSRIRAWRRPGGPKLVNMYGITETTVHSSYIELDDPDETASVIGVALPDLRLRLLDHSLRPVPPGCPGEIYVAGPGVTRGYLNRPELTAIRFVPDPFGAPGGRMYRSGDLARRRPDGGLEYRGRADQQVKIRGYRIEPGEVERVLERHPSVVQAVVLPDADRLVCYAVLTGGLDAAGLRAHARTVLPEHMVPAFVVPVPEIPLTVNGKLDRRALPRPQSTLPVSRPPRTPREKLLCELYAEVLGVPEVGAEDSFFDLGGHSLLATRLINRVRAQTGVVLSIRTLFDAPVVADLARFLPEGPTAPDTALTPVARPAHIPLSAAQRRLWFFSQFAGPNSVYNMAFATRLRGDLHEDSLRAALHDVLQRHESLRTKVTEGGGEPGQWICSADELPVHSLEVPESALADRLAEAAGHVFDLTAELPMRALLCRTGPREHVLLLVLHHIAADGWSLSPLARDLSTAYRARLAGEAPQWTSVPVQYADYALQHRKTNPAHWVEVLRGLPDVLPLPTDHPRPPVSAHRGETVGFRWDSALHGRIAELARAHRASVFMVLHAAIACLLHRLGAGADIPIGTPVAGRHDAALHDTVGCFINTVVLRTNLSGAPTFAELLARVRAVDLDAFAHQDVPFEQVVEALNPPRSLSRHPLFQVMLAIQDTPAVDFSLPGVRAEPVAVHGGASRLDLLWSLRQESDGIDGLLEYNTELFTPATARLLLARLELLLRAAVAGPDRSILELPVLVPGEREWLLTRWNDTARSVPDTSVHALFAERARAHPQALAVDGLTYGQLADRVEQLAGQFRALGAGPGSLIALVLHRTADLPAAMLAADLAGAAHLPLEPGLPPERLAALLADARPALVVDNENGLRVTARPGTLVPEDTAYVRYTSGSTGRPKGVVVPRSARLNLLHAMHERLGLTPEDRVLASAPVGFDISELELLLPLVTGASQVLADRDTVREPDELLALLERRQVTVVQATPSLWHALAARRPECLRRVRALVGGEAVPGGLAEELRGLVSSLLACYGPTETTVWSTTLPVTGATGATVPIGRPLWNTRCHVLDGRLNLVPPGVIGELYLAGDGVATGYLRQPDLTASRFLPDPYGPPGTRMYRTGDLASRGADGVLRFHGRTDDQVKVRGHRVELGEVEAVLAQHADVHAAAVTVHRKGVLVGYLVPAVAEPDLFAISAHLARHLPDHMVPARLVAVPQFPLSANGKVRRDLLPEPDWSVAAEVTATPEEQLLCGLFADVLDLPSVRPGENFFELGGHSLVAARLIARVRAVLGVALGVRDVFTAPTPAALAARLAGAAATGPLVPLRTGGGAAPLCCVPALSGLSGVYAGLLPHLDGEHPVYGLHTDELPDSVEALAEHHVTALRAAHPEGPYHLLGWSFGGLVAHAMAVRLRELGAPVGLLVVVDSVAGAVAEVGPVEERISRLLGRDSASLAAVARNNERLLRAYRPPVYPGDVVYFNAAGGSNHERWRPHVGGRLTVHQLAAAHHEVFQPEHVAEAGALLRNELMRTR</sequence>
<dbReference type="Gene3D" id="3.30.559.30">
    <property type="entry name" value="Nonribosomal peptide synthetase, condensation domain"/>
    <property type="match status" value="4"/>
</dbReference>
<dbReference type="GO" id="GO:0072330">
    <property type="term" value="P:monocarboxylic acid biosynthetic process"/>
    <property type="evidence" value="ECO:0007669"/>
    <property type="project" value="UniProtKB-ARBA"/>
</dbReference>
<dbReference type="PROSITE" id="PS00455">
    <property type="entry name" value="AMP_BINDING"/>
    <property type="match status" value="3"/>
</dbReference>
<dbReference type="InterPro" id="IPR036736">
    <property type="entry name" value="ACP-like_sf"/>
</dbReference>
<name>A0A1H7FC91_STIAU</name>
<feature type="domain" description="Carrier" evidence="4">
    <location>
        <begin position="2328"/>
        <end position="2403"/>
    </location>
</feature>
<dbReference type="InterPro" id="IPR020806">
    <property type="entry name" value="PKS_PP-bd"/>
</dbReference>
<dbReference type="InterPro" id="IPR010071">
    <property type="entry name" value="AA_adenyl_dom"/>
</dbReference>
<dbReference type="InterPro" id="IPR006162">
    <property type="entry name" value="Ppantetheine_attach_site"/>
</dbReference>
<dbReference type="Pfam" id="PF13193">
    <property type="entry name" value="AMP-binding_C"/>
    <property type="match status" value="3"/>
</dbReference>
<dbReference type="InterPro" id="IPR029058">
    <property type="entry name" value="AB_hydrolase_fold"/>
</dbReference>
<dbReference type="SMART" id="SM00823">
    <property type="entry name" value="PKS_PP"/>
    <property type="match status" value="3"/>
</dbReference>
<dbReference type="InterPro" id="IPR020802">
    <property type="entry name" value="TesA-like"/>
</dbReference>
<evidence type="ECO:0000256" key="2">
    <source>
        <dbReference type="ARBA" id="ARBA00022450"/>
    </source>
</evidence>
<dbReference type="PROSITE" id="PS50075">
    <property type="entry name" value="CARRIER"/>
    <property type="match status" value="3"/>
</dbReference>
<evidence type="ECO:0000313" key="5">
    <source>
        <dbReference type="EMBL" id="SEK21670.1"/>
    </source>
</evidence>
<dbReference type="EMBL" id="FOAP01000001">
    <property type="protein sequence ID" value="SEK21670.1"/>
    <property type="molecule type" value="Genomic_DNA"/>
</dbReference>
<dbReference type="CDD" id="cd17643">
    <property type="entry name" value="A_NRPS_Cytc1-like"/>
    <property type="match status" value="1"/>
</dbReference>
<evidence type="ECO:0000259" key="4">
    <source>
        <dbReference type="PROSITE" id="PS50075"/>
    </source>
</evidence>
<dbReference type="NCBIfam" id="TIGR01733">
    <property type="entry name" value="AA-adenyl-dom"/>
    <property type="match status" value="3"/>
</dbReference>
<dbReference type="InterPro" id="IPR009081">
    <property type="entry name" value="PP-bd_ACP"/>
</dbReference>
<dbReference type="Pfam" id="PF00550">
    <property type="entry name" value="PP-binding"/>
    <property type="match status" value="3"/>
</dbReference>
<dbReference type="InterPro" id="IPR001242">
    <property type="entry name" value="Condensation_dom"/>
</dbReference>
<protein>
    <submittedName>
        <fullName evidence="5">Non-ribosomal peptide synthase domain TIGR01720/amino acid adenylation domain-containing protein</fullName>
    </submittedName>
</protein>
<reference evidence="6" key="1">
    <citation type="submission" date="2016-10" db="EMBL/GenBank/DDBJ databases">
        <authorList>
            <person name="Varghese N."/>
            <person name="Submissions S."/>
        </authorList>
    </citation>
    <scope>NUCLEOTIDE SEQUENCE [LARGE SCALE GENOMIC DNA]</scope>
    <source>
        <strain evidence="6">DSM 17044</strain>
    </source>
</reference>
<dbReference type="PROSITE" id="PS00012">
    <property type="entry name" value="PHOSPHOPANTETHEINE"/>
    <property type="match status" value="3"/>
</dbReference>
<dbReference type="InterPro" id="IPR042099">
    <property type="entry name" value="ANL_N_sf"/>
</dbReference>
<dbReference type="Pfam" id="PF00668">
    <property type="entry name" value="Condensation"/>
    <property type="match status" value="4"/>
</dbReference>
<dbReference type="GO" id="GO:0043041">
    <property type="term" value="P:amino acid activation for nonribosomal peptide biosynthetic process"/>
    <property type="evidence" value="ECO:0007669"/>
    <property type="project" value="TreeGrafter"/>
</dbReference>
<dbReference type="SUPFAM" id="SSF52777">
    <property type="entry name" value="CoA-dependent acyltransferases"/>
    <property type="match status" value="8"/>
</dbReference>
<dbReference type="GO" id="GO:0031177">
    <property type="term" value="F:phosphopantetheine binding"/>
    <property type="evidence" value="ECO:0007669"/>
    <property type="project" value="InterPro"/>
</dbReference>
<dbReference type="InterPro" id="IPR025110">
    <property type="entry name" value="AMP-bd_C"/>
</dbReference>
<accession>A0A1H7FC91</accession>
<feature type="domain" description="Carrier" evidence="4">
    <location>
        <begin position="3329"/>
        <end position="3404"/>
    </location>
</feature>
<dbReference type="RefSeq" id="WP_075004340.1">
    <property type="nucleotide sequence ID" value="NZ_FOAP01000001.1"/>
</dbReference>
<dbReference type="SUPFAM" id="SSF47336">
    <property type="entry name" value="ACP-like"/>
    <property type="match status" value="3"/>
</dbReference>
<dbReference type="FunFam" id="1.10.1200.10:FF:000016">
    <property type="entry name" value="Non-ribosomal peptide synthase"/>
    <property type="match status" value="2"/>
</dbReference>
<dbReference type="InterPro" id="IPR020845">
    <property type="entry name" value="AMP-binding_CS"/>
</dbReference>
<comment type="cofactor">
    <cofactor evidence="1">
        <name>pantetheine 4'-phosphate</name>
        <dbReference type="ChEBI" id="CHEBI:47942"/>
    </cofactor>
</comment>
<dbReference type="NCBIfam" id="NF003417">
    <property type="entry name" value="PRK04813.1"/>
    <property type="match status" value="4"/>
</dbReference>
<gene>
    <name evidence="5" type="ORF">SAMN05444354_1017</name>
</gene>
<dbReference type="SUPFAM" id="SSF56801">
    <property type="entry name" value="Acetyl-CoA synthetase-like"/>
    <property type="match status" value="3"/>
</dbReference>
<dbReference type="SMART" id="SM00824">
    <property type="entry name" value="PKS_TE"/>
    <property type="match status" value="1"/>
</dbReference>
<dbReference type="Pfam" id="PF00501">
    <property type="entry name" value="AMP-binding"/>
    <property type="match status" value="4"/>
</dbReference>
<evidence type="ECO:0000256" key="1">
    <source>
        <dbReference type="ARBA" id="ARBA00001957"/>
    </source>
</evidence>
<dbReference type="Gene3D" id="3.30.300.30">
    <property type="match status" value="3"/>
</dbReference>
<dbReference type="FunFam" id="3.40.50.12780:FF:000012">
    <property type="entry name" value="Non-ribosomal peptide synthetase"/>
    <property type="match status" value="1"/>
</dbReference>
<dbReference type="Gene3D" id="3.40.50.12780">
    <property type="entry name" value="N-terminal domain of ligase-like"/>
    <property type="match status" value="2"/>
</dbReference>
<dbReference type="GO" id="GO:0003824">
    <property type="term" value="F:catalytic activity"/>
    <property type="evidence" value="ECO:0007669"/>
    <property type="project" value="InterPro"/>
</dbReference>
<keyword evidence="2" id="KW-0596">Phosphopantetheine</keyword>
<dbReference type="InterPro" id="IPR001031">
    <property type="entry name" value="Thioesterase"/>
</dbReference>
<dbReference type="InterPro" id="IPR045851">
    <property type="entry name" value="AMP-bd_C_sf"/>
</dbReference>
<evidence type="ECO:0000256" key="3">
    <source>
        <dbReference type="ARBA" id="ARBA00022553"/>
    </source>
</evidence>
<dbReference type="Pfam" id="PF00975">
    <property type="entry name" value="Thioesterase"/>
    <property type="match status" value="1"/>
</dbReference>
<evidence type="ECO:0000313" key="6">
    <source>
        <dbReference type="Proteomes" id="UP000182719"/>
    </source>
</evidence>
<keyword evidence="6" id="KW-1185">Reference proteome</keyword>
<dbReference type="Gene3D" id="3.40.50.1820">
    <property type="entry name" value="alpha/beta hydrolase"/>
    <property type="match status" value="1"/>
</dbReference>
<dbReference type="PANTHER" id="PTHR45527">
    <property type="entry name" value="NONRIBOSOMAL PEPTIDE SYNTHETASE"/>
    <property type="match status" value="1"/>
</dbReference>
<dbReference type="Gene3D" id="2.30.38.10">
    <property type="entry name" value="Luciferase, Domain 3"/>
    <property type="match status" value="1"/>
</dbReference>
<dbReference type="Gene3D" id="3.40.50.980">
    <property type="match status" value="2"/>
</dbReference>
<organism evidence="5 6">
    <name type="scientific">Stigmatella aurantiaca</name>
    <dbReference type="NCBI Taxonomy" id="41"/>
    <lineage>
        <taxon>Bacteria</taxon>
        <taxon>Pseudomonadati</taxon>
        <taxon>Myxococcota</taxon>
        <taxon>Myxococcia</taxon>
        <taxon>Myxococcales</taxon>
        <taxon>Cystobacterineae</taxon>
        <taxon>Archangiaceae</taxon>
        <taxon>Stigmatella</taxon>
    </lineage>
</organism>
<dbReference type="SUPFAM" id="SSF53474">
    <property type="entry name" value="alpha/beta-Hydrolases"/>
    <property type="match status" value="1"/>
</dbReference>
<keyword evidence="3" id="KW-0597">Phosphoprotein</keyword>
<dbReference type="CDD" id="cd19543">
    <property type="entry name" value="DCL_NRPS"/>
    <property type="match status" value="1"/>
</dbReference>
<dbReference type="Gene3D" id="1.10.1200.10">
    <property type="entry name" value="ACP-like"/>
    <property type="match status" value="2"/>
</dbReference>
<dbReference type="Proteomes" id="UP000182719">
    <property type="component" value="Unassembled WGS sequence"/>
</dbReference>
<dbReference type="InterPro" id="IPR000873">
    <property type="entry name" value="AMP-dep_synth/lig_dom"/>
</dbReference>
<dbReference type="GO" id="GO:0005829">
    <property type="term" value="C:cytosol"/>
    <property type="evidence" value="ECO:0007669"/>
    <property type="project" value="TreeGrafter"/>
</dbReference>
<dbReference type="PANTHER" id="PTHR45527:SF1">
    <property type="entry name" value="FATTY ACID SYNTHASE"/>
    <property type="match status" value="1"/>
</dbReference>
<dbReference type="CDD" id="cd19540">
    <property type="entry name" value="LCL_NRPS-like"/>
    <property type="match status" value="1"/>
</dbReference>
<proteinExistence type="predicted"/>
<dbReference type="FunFam" id="2.30.38.10:FF:000001">
    <property type="entry name" value="Non-ribosomal peptide synthetase PvdI"/>
    <property type="match status" value="1"/>
</dbReference>
<dbReference type="InterPro" id="IPR023213">
    <property type="entry name" value="CAT-like_dom_sf"/>
</dbReference>
<dbReference type="Gene3D" id="3.30.559.10">
    <property type="entry name" value="Chloramphenicol acetyltransferase-like domain"/>
    <property type="match status" value="4"/>
</dbReference>
<feature type="domain" description="Carrier" evidence="4">
    <location>
        <begin position="936"/>
        <end position="1010"/>
    </location>
</feature>